<dbReference type="EMBL" id="LN718728">
    <property type="protein sequence ID" value="CEP06807.1"/>
    <property type="molecule type" value="Genomic_DNA"/>
</dbReference>
<dbReference type="AlphaFoldDB" id="A0A0B7MNW3"/>
<feature type="non-terminal residue" evidence="1">
    <location>
        <position position="120"/>
    </location>
</feature>
<proteinExistence type="predicted"/>
<protein>
    <submittedName>
        <fullName evidence="1">Uncharacterized protein</fullName>
    </submittedName>
</protein>
<evidence type="ECO:0000313" key="2">
    <source>
        <dbReference type="Proteomes" id="UP000054107"/>
    </source>
</evidence>
<keyword evidence="2" id="KW-1185">Reference proteome</keyword>
<organism evidence="1 2">
    <name type="scientific">Parasitella parasitica</name>
    <dbReference type="NCBI Taxonomy" id="35722"/>
    <lineage>
        <taxon>Eukaryota</taxon>
        <taxon>Fungi</taxon>
        <taxon>Fungi incertae sedis</taxon>
        <taxon>Mucoromycota</taxon>
        <taxon>Mucoromycotina</taxon>
        <taxon>Mucoromycetes</taxon>
        <taxon>Mucorales</taxon>
        <taxon>Mucorineae</taxon>
        <taxon>Mucoraceae</taxon>
        <taxon>Parasitella</taxon>
    </lineage>
</organism>
<evidence type="ECO:0000313" key="1">
    <source>
        <dbReference type="EMBL" id="CEP06807.1"/>
    </source>
</evidence>
<dbReference type="OrthoDB" id="2288270at2759"/>
<dbReference type="Proteomes" id="UP000054107">
    <property type="component" value="Unassembled WGS sequence"/>
</dbReference>
<sequence>MVCAKVIKPNTNLSPKPQEYHLCIRLAKQTASGIIFTIVSSSLPRWGWLITTGNTASGLTIRPLFKHHMRLITPTPMPPELSFFVPEWRSHPLNHPTSIVLACYKAFDHFGIKFDFSGCS</sequence>
<accession>A0A0B7MNW3</accession>
<reference evidence="1 2" key="1">
    <citation type="submission" date="2014-09" db="EMBL/GenBank/DDBJ databases">
        <authorList>
            <person name="Ellenberger Sabrina"/>
        </authorList>
    </citation>
    <scope>NUCLEOTIDE SEQUENCE [LARGE SCALE GENOMIC DNA]</scope>
    <source>
        <strain evidence="1 2">CBS 412.66</strain>
    </source>
</reference>
<gene>
    <name evidence="1" type="primary">PARPA_00051.1 scaffold 203</name>
</gene>
<name>A0A0B7MNW3_9FUNG</name>